<dbReference type="Pfam" id="PF01966">
    <property type="entry name" value="HD"/>
    <property type="match status" value="1"/>
</dbReference>
<evidence type="ECO:0000313" key="3">
    <source>
        <dbReference type="Proteomes" id="UP000754750"/>
    </source>
</evidence>
<organism evidence="2 3">
    <name type="scientific">Faecalispora sporosphaeroides</name>
    <dbReference type="NCBI Taxonomy" id="1549"/>
    <lineage>
        <taxon>Bacteria</taxon>
        <taxon>Bacillati</taxon>
        <taxon>Bacillota</taxon>
        <taxon>Clostridia</taxon>
        <taxon>Eubacteriales</taxon>
        <taxon>Oscillospiraceae</taxon>
        <taxon>Faecalispora</taxon>
    </lineage>
</organism>
<accession>A0A928KXK7</accession>
<evidence type="ECO:0000259" key="1">
    <source>
        <dbReference type="Pfam" id="PF01966"/>
    </source>
</evidence>
<feature type="domain" description="HD" evidence="1">
    <location>
        <begin position="21"/>
        <end position="125"/>
    </location>
</feature>
<dbReference type="AlphaFoldDB" id="A0A928KXK7"/>
<dbReference type="InterPro" id="IPR006674">
    <property type="entry name" value="HD_domain"/>
</dbReference>
<dbReference type="EMBL" id="SVNY01000005">
    <property type="protein sequence ID" value="MBE6833946.1"/>
    <property type="molecule type" value="Genomic_DNA"/>
</dbReference>
<reference evidence="2" key="1">
    <citation type="submission" date="2019-04" db="EMBL/GenBank/DDBJ databases">
        <title>Evolution of Biomass-Degrading Anaerobic Consortia Revealed by Metagenomics.</title>
        <authorList>
            <person name="Peng X."/>
        </authorList>
    </citation>
    <scope>NUCLEOTIDE SEQUENCE</scope>
    <source>
        <strain evidence="2">SIG551</strain>
    </source>
</reference>
<dbReference type="InterPro" id="IPR003607">
    <property type="entry name" value="HD/PDEase_dom"/>
</dbReference>
<name>A0A928KXK7_9FIRM</name>
<dbReference type="RefSeq" id="WP_020072262.1">
    <property type="nucleotide sequence ID" value="NZ_JBKWRC010000004.1"/>
</dbReference>
<evidence type="ECO:0000313" key="2">
    <source>
        <dbReference type="EMBL" id="MBE6833946.1"/>
    </source>
</evidence>
<sequence>MSSTRQVAVAMINYYAGDPKRIQHFIKVYHFAKLIGEMERIDPDTQEILEIAALVHDIGIKNSEEKYRSSSGKYQELEGPPEAGALLRQLGYPEPFVDRVCWLVGHHHTYGNIQQIDHQILVEADFLVNAYEDALSEQAVRNVLSTLFRTETGKHLLKTMFLKEK</sequence>
<proteinExistence type="predicted"/>
<gene>
    <name evidence="2" type="ORF">E7512_10285</name>
</gene>
<protein>
    <submittedName>
        <fullName evidence="2">HD domain-containing protein</fullName>
    </submittedName>
</protein>
<dbReference type="CDD" id="cd00077">
    <property type="entry name" value="HDc"/>
    <property type="match status" value="1"/>
</dbReference>
<comment type="caution">
    <text evidence="2">The sequence shown here is derived from an EMBL/GenBank/DDBJ whole genome shotgun (WGS) entry which is preliminary data.</text>
</comment>
<dbReference type="Proteomes" id="UP000754750">
    <property type="component" value="Unassembled WGS sequence"/>
</dbReference>
<dbReference type="Gene3D" id="1.10.3210.10">
    <property type="entry name" value="Hypothetical protein af1432"/>
    <property type="match status" value="1"/>
</dbReference>
<dbReference type="SUPFAM" id="SSF109604">
    <property type="entry name" value="HD-domain/PDEase-like"/>
    <property type="match status" value="1"/>
</dbReference>